<keyword evidence="3" id="KW-0808">Transferase</keyword>
<keyword evidence="1" id="KW-0460">Magnesium</keyword>
<sequence length="202" mass="21629">MHSNDMTQRCVALVLAAGRGRRFGSDKRVALLPSGTRMLAATLARALEAFPNVWVVLRPDDDPLALGLDPRVTVVRAEHADEGMGASLAAGVRALEGTEFEAVAVLLGDMPWIEPGTLESLRDLAEVGRIVVPTFLDQRGHPVLFGRRFWPGLSDLRGDQGGKRVMQENAGDCLLVALDDEGVVRDVDVSPAVPSSSLPGTR</sequence>
<dbReference type="EMBL" id="FZOL01000011">
    <property type="protein sequence ID" value="SNS61010.1"/>
    <property type="molecule type" value="Genomic_DNA"/>
</dbReference>
<evidence type="ECO:0000313" key="4">
    <source>
        <dbReference type="Proteomes" id="UP000198407"/>
    </source>
</evidence>
<keyword evidence="3" id="KW-0548">Nucleotidyltransferase</keyword>
<dbReference type="AlphaFoldDB" id="A0A239FW50"/>
<dbReference type="GO" id="GO:0016779">
    <property type="term" value="F:nucleotidyltransferase activity"/>
    <property type="evidence" value="ECO:0007669"/>
    <property type="project" value="UniProtKB-KW"/>
</dbReference>
<dbReference type="OrthoDB" id="5298023at2"/>
<dbReference type="SUPFAM" id="SSF53448">
    <property type="entry name" value="Nucleotide-diphospho-sugar transferases"/>
    <property type="match status" value="1"/>
</dbReference>
<reference evidence="4" key="1">
    <citation type="submission" date="2017-06" db="EMBL/GenBank/DDBJ databases">
        <authorList>
            <person name="Varghese N."/>
            <person name="Submissions S."/>
        </authorList>
    </citation>
    <scope>NUCLEOTIDE SEQUENCE [LARGE SCALE GENOMIC DNA]</scope>
    <source>
        <strain evidence="4">DSM 22348</strain>
    </source>
</reference>
<evidence type="ECO:0000259" key="2">
    <source>
        <dbReference type="Pfam" id="PF12804"/>
    </source>
</evidence>
<dbReference type="Pfam" id="PF12804">
    <property type="entry name" value="NTP_transf_3"/>
    <property type="match status" value="1"/>
</dbReference>
<evidence type="ECO:0000313" key="3">
    <source>
        <dbReference type="EMBL" id="SNS61010.1"/>
    </source>
</evidence>
<dbReference type="InterPro" id="IPR029044">
    <property type="entry name" value="Nucleotide-diphossugar_trans"/>
</dbReference>
<dbReference type="PANTHER" id="PTHR43777:SF1">
    <property type="entry name" value="MOLYBDENUM COFACTOR CYTIDYLYLTRANSFERASE"/>
    <property type="match status" value="1"/>
</dbReference>
<gene>
    <name evidence="3" type="ORF">SAMN05444352_11121</name>
</gene>
<name>A0A239FW50_9PSED</name>
<feature type="domain" description="MobA-like NTP transferase" evidence="2">
    <location>
        <begin position="12"/>
        <end position="169"/>
    </location>
</feature>
<keyword evidence="4" id="KW-1185">Reference proteome</keyword>
<accession>A0A239FW50</accession>
<protein>
    <submittedName>
        <fullName evidence="3">Molybdenum cofactor cytidylyltransferase</fullName>
    </submittedName>
</protein>
<dbReference type="InterPro" id="IPR025877">
    <property type="entry name" value="MobA-like_NTP_Trfase"/>
</dbReference>
<dbReference type="RefSeq" id="WP_042126794.1">
    <property type="nucleotide sequence ID" value="NZ_FZOL01000011.1"/>
</dbReference>
<organism evidence="3 4">
    <name type="scientific">Pseudomonas japonica</name>
    <dbReference type="NCBI Taxonomy" id="256466"/>
    <lineage>
        <taxon>Bacteria</taxon>
        <taxon>Pseudomonadati</taxon>
        <taxon>Pseudomonadota</taxon>
        <taxon>Gammaproteobacteria</taxon>
        <taxon>Pseudomonadales</taxon>
        <taxon>Pseudomonadaceae</taxon>
        <taxon>Pseudomonas</taxon>
    </lineage>
</organism>
<dbReference type="CDD" id="cd04182">
    <property type="entry name" value="GT_2_like_f"/>
    <property type="match status" value="1"/>
</dbReference>
<dbReference type="PANTHER" id="PTHR43777">
    <property type="entry name" value="MOLYBDENUM COFACTOR CYTIDYLYLTRANSFERASE"/>
    <property type="match status" value="1"/>
</dbReference>
<dbReference type="STRING" id="1215104.GCA_000730585_01966"/>
<evidence type="ECO:0000256" key="1">
    <source>
        <dbReference type="ARBA" id="ARBA00022842"/>
    </source>
</evidence>
<dbReference type="Gene3D" id="3.90.550.10">
    <property type="entry name" value="Spore Coat Polysaccharide Biosynthesis Protein SpsA, Chain A"/>
    <property type="match status" value="1"/>
</dbReference>
<proteinExistence type="predicted"/>
<dbReference type="Proteomes" id="UP000198407">
    <property type="component" value="Unassembled WGS sequence"/>
</dbReference>